<sequence length="86" mass="10015">MRRESFKTVNEEWSNSIPLTRTRLQPVYSVGFKQEAFTEDQLAKLSPFIGSFIARDQSFFMATYYMCFPFLTCEVKRRAAALDIAD</sequence>
<comment type="caution">
    <text evidence="2">The sequence shown here is derived from an EMBL/GenBank/DDBJ whole genome shotgun (WGS) entry which is preliminary data.</text>
</comment>
<dbReference type="Proteomes" id="UP001586593">
    <property type="component" value="Unassembled WGS sequence"/>
</dbReference>
<dbReference type="PANTHER" id="PTHR42470">
    <property type="entry name" value="VAST DOMAIN-CONTAINING PROTEIN"/>
    <property type="match status" value="1"/>
</dbReference>
<dbReference type="Pfam" id="PF25545">
    <property type="entry name" value="DUF7924"/>
    <property type="match status" value="1"/>
</dbReference>
<evidence type="ECO:0000313" key="2">
    <source>
        <dbReference type="EMBL" id="KAL1872793.1"/>
    </source>
</evidence>
<evidence type="ECO:0000259" key="1">
    <source>
        <dbReference type="Pfam" id="PF25545"/>
    </source>
</evidence>
<dbReference type="PANTHER" id="PTHR42470:SF2">
    <property type="match status" value="1"/>
</dbReference>
<feature type="domain" description="DUF7924" evidence="1">
    <location>
        <begin position="6"/>
        <end position="86"/>
    </location>
</feature>
<proteinExistence type="predicted"/>
<dbReference type="InterPro" id="IPR057684">
    <property type="entry name" value="DUF7924"/>
</dbReference>
<organism evidence="2 3">
    <name type="scientific">Phialemonium thermophilum</name>
    <dbReference type="NCBI Taxonomy" id="223376"/>
    <lineage>
        <taxon>Eukaryota</taxon>
        <taxon>Fungi</taxon>
        <taxon>Dikarya</taxon>
        <taxon>Ascomycota</taxon>
        <taxon>Pezizomycotina</taxon>
        <taxon>Sordariomycetes</taxon>
        <taxon>Sordariomycetidae</taxon>
        <taxon>Cephalothecales</taxon>
        <taxon>Cephalothecaceae</taxon>
        <taxon>Phialemonium</taxon>
    </lineage>
</organism>
<name>A0ABR3XA03_9PEZI</name>
<accession>A0ABR3XA03</accession>
<dbReference type="EMBL" id="JAZHXJ010000131">
    <property type="protein sequence ID" value="KAL1872793.1"/>
    <property type="molecule type" value="Genomic_DNA"/>
</dbReference>
<protein>
    <recommendedName>
        <fullName evidence="1">DUF7924 domain-containing protein</fullName>
    </recommendedName>
</protein>
<gene>
    <name evidence="2" type="ORF">VTK73DRAFT_1305</name>
</gene>
<evidence type="ECO:0000313" key="3">
    <source>
        <dbReference type="Proteomes" id="UP001586593"/>
    </source>
</evidence>
<reference evidence="2 3" key="1">
    <citation type="journal article" date="2024" name="Commun. Biol.">
        <title>Comparative genomic analysis of thermophilic fungi reveals convergent evolutionary adaptations and gene losses.</title>
        <authorList>
            <person name="Steindorff A.S."/>
            <person name="Aguilar-Pontes M.V."/>
            <person name="Robinson A.J."/>
            <person name="Andreopoulos B."/>
            <person name="LaButti K."/>
            <person name="Kuo A."/>
            <person name="Mondo S."/>
            <person name="Riley R."/>
            <person name="Otillar R."/>
            <person name="Haridas S."/>
            <person name="Lipzen A."/>
            <person name="Grimwood J."/>
            <person name="Schmutz J."/>
            <person name="Clum A."/>
            <person name="Reid I.D."/>
            <person name="Moisan M.C."/>
            <person name="Butler G."/>
            <person name="Nguyen T.T.M."/>
            <person name="Dewar K."/>
            <person name="Conant G."/>
            <person name="Drula E."/>
            <person name="Henrissat B."/>
            <person name="Hansel C."/>
            <person name="Singer S."/>
            <person name="Hutchinson M.I."/>
            <person name="de Vries R.P."/>
            <person name="Natvig D.O."/>
            <person name="Powell A.J."/>
            <person name="Tsang A."/>
            <person name="Grigoriev I.V."/>
        </authorList>
    </citation>
    <scope>NUCLEOTIDE SEQUENCE [LARGE SCALE GENOMIC DNA]</scope>
    <source>
        <strain evidence="2 3">ATCC 24622</strain>
    </source>
</reference>
<keyword evidence="3" id="KW-1185">Reference proteome</keyword>